<evidence type="ECO:0000313" key="2">
    <source>
        <dbReference type="Proteomes" id="UP000265768"/>
    </source>
</evidence>
<name>A0A3A4B3Y4_9ACTN</name>
<gene>
    <name evidence="1" type="ORF">D5H75_16785</name>
</gene>
<proteinExistence type="predicted"/>
<evidence type="ECO:0000313" key="1">
    <source>
        <dbReference type="EMBL" id="RJL32080.1"/>
    </source>
</evidence>
<organism evidence="1 2">
    <name type="scientific">Bailinhaonella thermotolerans</name>
    <dbReference type="NCBI Taxonomy" id="1070861"/>
    <lineage>
        <taxon>Bacteria</taxon>
        <taxon>Bacillati</taxon>
        <taxon>Actinomycetota</taxon>
        <taxon>Actinomycetes</taxon>
        <taxon>Streptosporangiales</taxon>
        <taxon>Streptosporangiaceae</taxon>
        <taxon>Bailinhaonella</taxon>
    </lineage>
</organism>
<keyword evidence="2" id="KW-1185">Reference proteome</keyword>
<reference evidence="1 2" key="1">
    <citation type="submission" date="2018-09" db="EMBL/GenBank/DDBJ databases">
        <title>YIM 75507 draft genome.</title>
        <authorList>
            <person name="Tang S."/>
            <person name="Feng Y."/>
        </authorList>
    </citation>
    <scope>NUCLEOTIDE SEQUENCE [LARGE SCALE GENOMIC DNA]</scope>
    <source>
        <strain evidence="1 2">YIM 75507</strain>
    </source>
</reference>
<dbReference type="EMBL" id="QZEY01000005">
    <property type="protein sequence ID" value="RJL32080.1"/>
    <property type="molecule type" value="Genomic_DNA"/>
</dbReference>
<comment type="caution">
    <text evidence="1">The sequence shown here is derived from an EMBL/GenBank/DDBJ whole genome shotgun (WGS) entry which is preliminary data.</text>
</comment>
<dbReference type="Proteomes" id="UP000265768">
    <property type="component" value="Unassembled WGS sequence"/>
</dbReference>
<sequence length="94" mass="10292">MRVELTEGHGITARVHEGYGIAMLWAGPTAEVVVWTDGQWFRWWTGRLTRTGGKVYASGTCDNPATIARRVSLRYTDLSAKQAGPGNELRTVAG</sequence>
<protein>
    <submittedName>
        <fullName evidence="1">Uncharacterized protein</fullName>
    </submittedName>
</protein>
<dbReference type="AlphaFoldDB" id="A0A3A4B3Y4"/>
<accession>A0A3A4B3Y4</accession>